<dbReference type="Pfam" id="PF13410">
    <property type="entry name" value="GST_C_2"/>
    <property type="match status" value="1"/>
</dbReference>
<evidence type="ECO:0000259" key="1">
    <source>
        <dbReference type="Pfam" id="PF13409"/>
    </source>
</evidence>
<dbReference type="InterPro" id="IPR047047">
    <property type="entry name" value="GST_Omega-like_C"/>
</dbReference>
<dbReference type="GO" id="GO:0004364">
    <property type="term" value="F:glutathione transferase activity"/>
    <property type="evidence" value="ECO:0007669"/>
    <property type="project" value="InterPro"/>
</dbReference>
<accession>A0A2G5HRA8</accession>
<name>A0A2G5HRA8_CERBT</name>
<dbReference type="InterPro" id="IPR016639">
    <property type="entry name" value="GST_Omega/GSH"/>
</dbReference>
<evidence type="ECO:0000313" key="3">
    <source>
        <dbReference type="EMBL" id="WPB04769.1"/>
    </source>
</evidence>
<dbReference type="InterPro" id="IPR036249">
    <property type="entry name" value="Thioredoxin-like_sf"/>
</dbReference>
<proteinExistence type="predicted"/>
<dbReference type="CDD" id="cd03190">
    <property type="entry name" value="GST_C_Omega_like"/>
    <property type="match status" value="1"/>
</dbReference>
<evidence type="ECO:0000313" key="2">
    <source>
        <dbReference type="EMBL" id="PIA94762.1"/>
    </source>
</evidence>
<dbReference type="AlphaFoldDB" id="A0A2G5HRA8"/>
<keyword evidence="5" id="KW-1185">Reference proteome</keyword>
<dbReference type="GO" id="GO:0005737">
    <property type="term" value="C:cytoplasm"/>
    <property type="evidence" value="ECO:0007669"/>
    <property type="project" value="TreeGrafter"/>
</dbReference>
<dbReference type="EMBL" id="LKMD01000104">
    <property type="protein sequence ID" value="PIA94762.1"/>
    <property type="molecule type" value="Genomic_DNA"/>
</dbReference>
<evidence type="ECO:0000313" key="4">
    <source>
        <dbReference type="Proteomes" id="UP000230605"/>
    </source>
</evidence>
<feature type="domain" description="GST N-terminal" evidence="1">
    <location>
        <begin position="64"/>
        <end position="172"/>
    </location>
</feature>
<keyword evidence="2" id="KW-0808">Transferase</keyword>
<dbReference type="InterPro" id="IPR036282">
    <property type="entry name" value="Glutathione-S-Trfase_C_sf"/>
</dbReference>
<dbReference type="Proteomes" id="UP000230605">
    <property type="component" value="Chromosome 6"/>
</dbReference>
<dbReference type="Proteomes" id="UP001302367">
    <property type="component" value="Chromosome 6"/>
</dbReference>
<dbReference type="SUPFAM" id="SSF47616">
    <property type="entry name" value="GST C-terminal domain-like"/>
    <property type="match status" value="1"/>
</dbReference>
<dbReference type="PANTHER" id="PTHR32419:SF23">
    <property type="entry name" value="GLUTATHIONE S-TRANSFERASE (EUROFUNG)"/>
    <property type="match status" value="1"/>
</dbReference>
<dbReference type="Pfam" id="PF13409">
    <property type="entry name" value="GST_N_2"/>
    <property type="match status" value="1"/>
</dbReference>
<sequence>MLSRLTQLTRQLTNSTATAKYTMSTSSLPPSWHSGPEDSFHGKITADGPFQPEKDRYHLYIGLFCPFAHRANLVVHLKQLQHYAGIETSIVRPYPKGNDQGWPGWRFNTSDAEDNYEGATEDKLFGSKFMHEVYFKAEKEYKGRYSVPVLWDKKLKTIVNNESHELLRDLQTAFNPLLPPELANITLYPEHLRSKIDALAPILQRDLNTGVYKAGFAPDQQTYEKNLPPVFAVLNLLETLAASNDGPHILGRELTEVDIRVFCTLIRFDVAYVQHFKTNLSMIRYGYPTLHNWLKGLYWNNKAFAETTDFRHIKENYTKSHAGINPRAITPVGPWPHIDRGYEDDWSGVRVGEVDHPDVKGYEKKLEEELKSAVPDSAHGGFSLDNFK</sequence>
<dbReference type="Gene3D" id="1.20.1050.10">
    <property type="match status" value="1"/>
</dbReference>
<protein>
    <submittedName>
        <fullName evidence="2">Glutathione S-transferase omega-like 2</fullName>
    </submittedName>
</protein>
<dbReference type="InterPro" id="IPR004045">
    <property type="entry name" value="Glutathione_S-Trfase_N"/>
</dbReference>
<dbReference type="EMBL" id="CP134189">
    <property type="protein sequence ID" value="WPB04769.1"/>
    <property type="molecule type" value="Genomic_DNA"/>
</dbReference>
<dbReference type="OrthoDB" id="2309723at2759"/>
<evidence type="ECO:0000313" key="5">
    <source>
        <dbReference type="Proteomes" id="UP001302367"/>
    </source>
</evidence>
<reference evidence="2 4" key="1">
    <citation type="submission" date="2015-10" db="EMBL/GenBank/DDBJ databases">
        <title>The cercosporin biosynthetic gene cluster was horizontally transferred to several fungal lineages and shown to be expanded in Cercospora beticola based on microsynteny with recipient genomes.</title>
        <authorList>
            <person name="De Jonge R."/>
            <person name="Ebert M.K."/>
            <person name="Suttle J.C."/>
            <person name="Jurick Ii W.M."/>
            <person name="Secor G.A."/>
            <person name="Thomma B.P."/>
            <person name="Van De Peer Y."/>
            <person name="Bolton M.D."/>
        </authorList>
    </citation>
    <scope>NUCLEOTIDE SEQUENCE [LARGE SCALE GENOMIC DNA]</scope>
    <source>
        <strain evidence="2 4">09-40</strain>
    </source>
</reference>
<organism evidence="2 4">
    <name type="scientific">Cercospora beticola</name>
    <name type="common">Sugarbeet leaf spot fungus</name>
    <dbReference type="NCBI Taxonomy" id="122368"/>
    <lineage>
        <taxon>Eukaryota</taxon>
        <taxon>Fungi</taxon>
        <taxon>Dikarya</taxon>
        <taxon>Ascomycota</taxon>
        <taxon>Pezizomycotina</taxon>
        <taxon>Dothideomycetes</taxon>
        <taxon>Dothideomycetidae</taxon>
        <taxon>Mycosphaerellales</taxon>
        <taxon>Mycosphaerellaceae</taxon>
        <taxon>Cercospora</taxon>
    </lineage>
</organism>
<dbReference type="Gene3D" id="3.40.30.10">
    <property type="entry name" value="Glutaredoxin"/>
    <property type="match status" value="1"/>
</dbReference>
<dbReference type="PANTHER" id="PTHR32419">
    <property type="entry name" value="GLUTATHIONYL-HYDROQUINONE REDUCTASE"/>
    <property type="match status" value="1"/>
</dbReference>
<gene>
    <name evidence="2" type="ORF">CB0940_08202</name>
    <name evidence="3" type="ORF">RHO25_009416</name>
</gene>
<dbReference type="SUPFAM" id="SSF52833">
    <property type="entry name" value="Thioredoxin-like"/>
    <property type="match status" value="1"/>
</dbReference>
<reference evidence="3 5" key="2">
    <citation type="submission" date="2023-09" db="EMBL/GenBank/DDBJ databases">
        <title>Complete-Gapless Cercospora beticola genome.</title>
        <authorList>
            <person name="Wyatt N.A."/>
            <person name="Spanner R.E."/>
            <person name="Bolton M.D."/>
        </authorList>
    </citation>
    <scope>NUCLEOTIDE SEQUENCE [LARGE SCALE GENOMIC DNA]</scope>
    <source>
        <strain evidence="3">Cb09-40</strain>
    </source>
</reference>